<dbReference type="PROSITE" id="PS51450">
    <property type="entry name" value="LRR"/>
    <property type="match status" value="2"/>
</dbReference>
<dbReference type="SMART" id="SM00369">
    <property type="entry name" value="LRR_TYP"/>
    <property type="match status" value="3"/>
</dbReference>
<dbReference type="PANTHER" id="PTHR24366:SF96">
    <property type="entry name" value="LEUCINE RICH REPEAT CONTAINING 53"/>
    <property type="match status" value="1"/>
</dbReference>
<evidence type="ECO:0000256" key="1">
    <source>
        <dbReference type="ARBA" id="ARBA00022614"/>
    </source>
</evidence>
<protein>
    <submittedName>
        <fullName evidence="4">Uncharacterized protein</fullName>
    </submittedName>
</protein>
<keyword evidence="3" id="KW-1185">Reference proteome</keyword>
<dbReference type="WBParaSite" id="jg3949">
    <property type="protein sequence ID" value="jg3949"/>
    <property type="gene ID" value="jg3949"/>
</dbReference>
<dbReference type="PANTHER" id="PTHR24366">
    <property type="entry name" value="IG(IMMUNOGLOBULIN) AND LRR(LEUCINE RICH REPEAT) DOMAINS"/>
    <property type="match status" value="1"/>
</dbReference>
<keyword evidence="1" id="KW-0433">Leucine-rich repeat</keyword>
<name>A0A915EA16_9BILA</name>
<dbReference type="InterPro" id="IPR003591">
    <property type="entry name" value="Leu-rich_rpt_typical-subtyp"/>
</dbReference>
<proteinExistence type="predicted"/>
<organism evidence="3 4">
    <name type="scientific">Ditylenchus dipsaci</name>
    <dbReference type="NCBI Taxonomy" id="166011"/>
    <lineage>
        <taxon>Eukaryota</taxon>
        <taxon>Metazoa</taxon>
        <taxon>Ecdysozoa</taxon>
        <taxon>Nematoda</taxon>
        <taxon>Chromadorea</taxon>
        <taxon>Rhabditida</taxon>
        <taxon>Tylenchina</taxon>
        <taxon>Tylenchomorpha</taxon>
        <taxon>Sphaerularioidea</taxon>
        <taxon>Anguinidae</taxon>
        <taxon>Anguininae</taxon>
        <taxon>Ditylenchus</taxon>
    </lineage>
</organism>
<accession>A0A915EA16</accession>
<evidence type="ECO:0000313" key="4">
    <source>
        <dbReference type="WBParaSite" id="jg3949"/>
    </source>
</evidence>
<dbReference type="Pfam" id="PF13855">
    <property type="entry name" value="LRR_8"/>
    <property type="match status" value="1"/>
</dbReference>
<keyword evidence="2" id="KW-0677">Repeat</keyword>
<dbReference type="SUPFAM" id="SSF52058">
    <property type="entry name" value="L domain-like"/>
    <property type="match status" value="1"/>
</dbReference>
<dbReference type="InterPro" id="IPR032675">
    <property type="entry name" value="LRR_dom_sf"/>
</dbReference>
<evidence type="ECO:0000313" key="3">
    <source>
        <dbReference type="Proteomes" id="UP000887574"/>
    </source>
</evidence>
<reference evidence="4" key="1">
    <citation type="submission" date="2022-11" db="UniProtKB">
        <authorList>
            <consortium name="WormBaseParasite"/>
        </authorList>
    </citation>
    <scope>IDENTIFICATION</scope>
</reference>
<evidence type="ECO:0000256" key="2">
    <source>
        <dbReference type="ARBA" id="ARBA00022737"/>
    </source>
</evidence>
<sequence>MRTNVIKCHSPKHKHKPFAIRELPMHASHIYLSALELPVLKSHDFLGRTRLTHLHITGSNIRTIQPNSFNALSKLKELDLSNNKLQRINGDETYRTPLMQKLNLQMNDLKEIDGRLAEIMPNLEALLIDHNNLEDLPEYLSTKPAEKLTSISMGGNPFRCDCSQTQRFKTQAWLMDKKHRSTVMDLTKVYCVENVTRSFLLNDSTILSAFPPNLSEDIFTMPMTEFLHQENR</sequence>
<dbReference type="Gene3D" id="3.80.10.10">
    <property type="entry name" value="Ribonuclease Inhibitor"/>
    <property type="match status" value="2"/>
</dbReference>
<dbReference type="Proteomes" id="UP000887574">
    <property type="component" value="Unplaced"/>
</dbReference>
<dbReference type="InterPro" id="IPR001611">
    <property type="entry name" value="Leu-rich_rpt"/>
</dbReference>
<dbReference type="AlphaFoldDB" id="A0A915EA16"/>